<dbReference type="GO" id="GO:0009403">
    <property type="term" value="P:toxin biosynthetic process"/>
    <property type="evidence" value="ECO:0007669"/>
    <property type="project" value="UniProtKB-ARBA"/>
</dbReference>
<keyword evidence="10" id="KW-0812">Transmembrane</keyword>
<keyword evidence="10" id="KW-1133">Transmembrane helix</keyword>
<evidence type="ECO:0000313" key="12">
    <source>
        <dbReference type="Proteomes" id="UP000554235"/>
    </source>
</evidence>
<sequence>MTNLPFTLTGTGALGIIIASAALYALYHLVYNIWLHPLRRFPGPFWWRASRAPFCRELIKGTMSFRILDLHRKYGSVVRIAPNELSFSDTQAWKDIHGHKAHLDKWSTFYRPVESMPTDVASCQREEHTVLRRQLSHGFSDRSLREQEPLISKYVDMFMNGVRGASNKGTTPVDLAAWFNYLTFDVIGDLSFGEPFGCLKESNYHPWVKAIFQMGHVGVYIQTASHYPWVKNLLLSLVPEKAKRERESHLEFTKAKLKRRMTLEQNRPDLIEGLLKKDLDMDKLEANASILIMGGSETTATLLAGATYFLTSYPETLKKLTDEVRSSFKSEEEINFQSVNSLEYLSACLNEALRLYPPVPNGLPRVVPQGGTTIAGHHVPENSIVAIHQWAMYHTEQHFKRPLDFCPERWLGGKEFEDDHLDAVQPFHIGPRNCLGRNLAYVEMRVVMSRLLWNFDLKISEESRDWLDQKIFLFWAKGPLHVYLVPASR</sequence>
<dbReference type="GO" id="GO:0020037">
    <property type="term" value="F:heme binding"/>
    <property type="evidence" value="ECO:0007669"/>
    <property type="project" value="InterPro"/>
</dbReference>
<dbReference type="PANTHER" id="PTHR24305">
    <property type="entry name" value="CYTOCHROME P450"/>
    <property type="match status" value="1"/>
</dbReference>
<evidence type="ECO:0000256" key="7">
    <source>
        <dbReference type="ARBA" id="ARBA00023033"/>
    </source>
</evidence>
<dbReference type="EMBL" id="JAADYS010001320">
    <property type="protein sequence ID" value="KAF4463705.1"/>
    <property type="molecule type" value="Genomic_DNA"/>
</dbReference>
<reference evidence="11 12" key="1">
    <citation type="submission" date="2020-01" db="EMBL/GenBank/DDBJ databases">
        <title>Identification and distribution of gene clusters putatively required for synthesis of sphingolipid metabolism inhibitors in phylogenetically diverse species of the filamentous fungus Fusarium.</title>
        <authorList>
            <person name="Kim H.-S."/>
            <person name="Busman M."/>
            <person name="Brown D.W."/>
            <person name="Divon H."/>
            <person name="Uhlig S."/>
            <person name="Proctor R.H."/>
        </authorList>
    </citation>
    <scope>NUCLEOTIDE SEQUENCE [LARGE SCALE GENOMIC DNA]</scope>
    <source>
        <strain evidence="11 12">NRRL 20459</strain>
    </source>
</reference>
<evidence type="ECO:0000256" key="3">
    <source>
        <dbReference type="ARBA" id="ARBA00022617"/>
    </source>
</evidence>
<dbReference type="OrthoDB" id="1470350at2759"/>
<comment type="caution">
    <text evidence="11">The sequence shown here is derived from an EMBL/GenBank/DDBJ whole genome shotgun (WGS) entry which is preliminary data.</text>
</comment>
<evidence type="ECO:0000256" key="5">
    <source>
        <dbReference type="ARBA" id="ARBA00023002"/>
    </source>
</evidence>
<dbReference type="PROSITE" id="PS00086">
    <property type="entry name" value="CYTOCHROME_P450"/>
    <property type="match status" value="1"/>
</dbReference>
<dbReference type="GO" id="GO:0004497">
    <property type="term" value="F:monooxygenase activity"/>
    <property type="evidence" value="ECO:0007669"/>
    <property type="project" value="UniProtKB-KW"/>
</dbReference>
<dbReference type="GO" id="GO:0016705">
    <property type="term" value="F:oxidoreductase activity, acting on paired donors, with incorporation or reduction of molecular oxygen"/>
    <property type="evidence" value="ECO:0007669"/>
    <property type="project" value="InterPro"/>
</dbReference>
<feature type="binding site" description="axial binding residue" evidence="8">
    <location>
        <position position="434"/>
    </location>
    <ligand>
        <name>heme</name>
        <dbReference type="ChEBI" id="CHEBI:30413"/>
    </ligand>
    <ligandPart>
        <name>Fe</name>
        <dbReference type="ChEBI" id="CHEBI:18248"/>
    </ligandPart>
</feature>
<evidence type="ECO:0000256" key="4">
    <source>
        <dbReference type="ARBA" id="ARBA00022723"/>
    </source>
</evidence>
<dbReference type="GO" id="GO:0005506">
    <property type="term" value="F:iron ion binding"/>
    <property type="evidence" value="ECO:0007669"/>
    <property type="project" value="InterPro"/>
</dbReference>
<evidence type="ECO:0000313" key="11">
    <source>
        <dbReference type="EMBL" id="KAF4463705.1"/>
    </source>
</evidence>
<keyword evidence="7 9" id="KW-0503">Monooxygenase</keyword>
<evidence type="ECO:0000256" key="9">
    <source>
        <dbReference type="RuleBase" id="RU000461"/>
    </source>
</evidence>
<keyword evidence="10" id="KW-0472">Membrane</keyword>
<dbReference type="PRINTS" id="PR00463">
    <property type="entry name" value="EP450I"/>
</dbReference>
<protein>
    <submittedName>
        <fullName evidence="11">Cytochrome p450</fullName>
    </submittedName>
</protein>
<dbReference type="InterPro" id="IPR036396">
    <property type="entry name" value="Cyt_P450_sf"/>
</dbReference>
<keyword evidence="3 8" id="KW-0349">Heme</keyword>
<dbReference type="InterPro" id="IPR050121">
    <property type="entry name" value="Cytochrome_P450_monoxygenase"/>
</dbReference>
<dbReference type="AlphaFoldDB" id="A0A8H4L5Z6"/>
<accession>A0A8H4L5Z6</accession>
<keyword evidence="4 8" id="KW-0479">Metal-binding</keyword>
<dbReference type="InterPro" id="IPR002401">
    <property type="entry name" value="Cyt_P450_E_grp-I"/>
</dbReference>
<comment type="cofactor">
    <cofactor evidence="1 8">
        <name>heme</name>
        <dbReference type="ChEBI" id="CHEBI:30413"/>
    </cofactor>
</comment>
<gene>
    <name evidence="11" type="ORF">FALBO_9470</name>
</gene>
<dbReference type="FunFam" id="1.10.630.10:FF:000047">
    <property type="entry name" value="Cytochrome P450 monooxygenase"/>
    <property type="match status" value="1"/>
</dbReference>
<keyword evidence="5 9" id="KW-0560">Oxidoreductase</keyword>
<dbReference type="InterPro" id="IPR001128">
    <property type="entry name" value="Cyt_P450"/>
</dbReference>
<feature type="transmembrane region" description="Helical" evidence="10">
    <location>
        <begin position="6"/>
        <end position="30"/>
    </location>
</feature>
<evidence type="ECO:0000256" key="10">
    <source>
        <dbReference type="SAM" id="Phobius"/>
    </source>
</evidence>
<dbReference type="SUPFAM" id="SSF48264">
    <property type="entry name" value="Cytochrome P450"/>
    <property type="match status" value="1"/>
</dbReference>
<evidence type="ECO:0000256" key="8">
    <source>
        <dbReference type="PIRSR" id="PIRSR602401-1"/>
    </source>
</evidence>
<comment type="similarity">
    <text evidence="2 9">Belongs to the cytochrome P450 family.</text>
</comment>
<dbReference type="Pfam" id="PF00067">
    <property type="entry name" value="p450"/>
    <property type="match status" value="1"/>
</dbReference>
<keyword evidence="6 8" id="KW-0408">Iron</keyword>
<evidence type="ECO:0000256" key="6">
    <source>
        <dbReference type="ARBA" id="ARBA00023004"/>
    </source>
</evidence>
<evidence type="ECO:0000256" key="2">
    <source>
        <dbReference type="ARBA" id="ARBA00010617"/>
    </source>
</evidence>
<dbReference type="CDD" id="cd11058">
    <property type="entry name" value="CYP60B-like"/>
    <property type="match status" value="1"/>
</dbReference>
<dbReference type="PANTHER" id="PTHR24305:SF230">
    <property type="entry name" value="P450, PUTATIVE (EUROFUNG)-RELATED"/>
    <property type="match status" value="1"/>
</dbReference>
<keyword evidence="12" id="KW-1185">Reference proteome</keyword>
<dbReference type="PRINTS" id="PR00385">
    <property type="entry name" value="P450"/>
</dbReference>
<proteinExistence type="inferred from homology"/>
<evidence type="ECO:0000256" key="1">
    <source>
        <dbReference type="ARBA" id="ARBA00001971"/>
    </source>
</evidence>
<name>A0A8H4L5Z6_9HYPO</name>
<organism evidence="11 12">
    <name type="scientific">Fusarium albosuccineum</name>
    <dbReference type="NCBI Taxonomy" id="1237068"/>
    <lineage>
        <taxon>Eukaryota</taxon>
        <taxon>Fungi</taxon>
        <taxon>Dikarya</taxon>
        <taxon>Ascomycota</taxon>
        <taxon>Pezizomycotina</taxon>
        <taxon>Sordariomycetes</taxon>
        <taxon>Hypocreomycetidae</taxon>
        <taxon>Hypocreales</taxon>
        <taxon>Nectriaceae</taxon>
        <taxon>Fusarium</taxon>
        <taxon>Fusarium decemcellulare species complex</taxon>
    </lineage>
</organism>
<dbReference type="Gene3D" id="1.10.630.10">
    <property type="entry name" value="Cytochrome P450"/>
    <property type="match status" value="1"/>
</dbReference>
<dbReference type="InterPro" id="IPR017972">
    <property type="entry name" value="Cyt_P450_CS"/>
</dbReference>
<dbReference type="Proteomes" id="UP000554235">
    <property type="component" value="Unassembled WGS sequence"/>
</dbReference>